<keyword evidence="2" id="KW-0479">Metal-binding</keyword>
<dbReference type="AlphaFoldDB" id="A0A811PR80"/>
<evidence type="ECO:0000259" key="8">
    <source>
        <dbReference type="Pfam" id="PF14372"/>
    </source>
</evidence>
<dbReference type="GO" id="GO:0003677">
    <property type="term" value="F:DNA binding"/>
    <property type="evidence" value="ECO:0007669"/>
    <property type="project" value="UniProtKB-KW"/>
</dbReference>
<evidence type="ECO:0000313" key="9">
    <source>
        <dbReference type="EMBL" id="CAD6247085.1"/>
    </source>
</evidence>
<evidence type="ECO:0000256" key="6">
    <source>
        <dbReference type="ARBA" id="ARBA00023242"/>
    </source>
</evidence>
<evidence type="ECO:0000256" key="4">
    <source>
        <dbReference type="ARBA" id="ARBA00022833"/>
    </source>
</evidence>
<dbReference type="PANTHER" id="PTHR46481">
    <property type="entry name" value="ZINC FINGER BED DOMAIN-CONTAINING PROTEIN 4"/>
    <property type="match status" value="1"/>
</dbReference>
<dbReference type="GO" id="GO:0008270">
    <property type="term" value="F:zinc ion binding"/>
    <property type="evidence" value="ECO:0007669"/>
    <property type="project" value="UniProtKB-KW"/>
</dbReference>
<evidence type="ECO:0000256" key="5">
    <source>
        <dbReference type="ARBA" id="ARBA00023125"/>
    </source>
</evidence>
<dbReference type="SUPFAM" id="SSF53098">
    <property type="entry name" value="Ribonuclease H-like"/>
    <property type="match status" value="1"/>
</dbReference>
<dbReference type="GO" id="GO:0005634">
    <property type="term" value="C:nucleus"/>
    <property type="evidence" value="ECO:0007669"/>
    <property type="project" value="UniProtKB-SubCell"/>
</dbReference>
<dbReference type="InterPro" id="IPR025525">
    <property type="entry name" value="hAT-like_transposase_RNase-H"/>
</dbReference>
<keyword evidence="3" id="KW-0863">Zinc-finger</keyword>
<sequence length="421" mass="47676">MATLPSELAPEELSGQEADQQRSKHTTSRSVNVKKSLLVKQMSSAVNAPKPPTEKRRKSSASNVQFELPFSLVDHAPFHKFIATLNPWFTIVSRTTVVDDIMSSYEDQRLALRETIKNSNSRMLQKRIIGFGLVASPHDGFTLFNALLKCLQEWKLEHKVFSITLDNAKNNNNMVGSLRKKLSERHLMLGNGDMLHMRCVAHVLNLIVKEGFKVIDGATDRIRDSVKYIRSSQARKQRFEEIIVQLGISCEKRPSLDVPTRWNSTYLMLESAIEYRAVFDVMESQDPNYMDKPSNTDWNMANLLCNVFKPFYDATNICVPVVLDPWFKLSFVSFRLDAGFGDKGPAYTKMVKATLQNLFSAYSSMAPDLNYSQPEPNDGSIDEDDCCADFEQHLSAQKRKRVKSLSDVKLSEDDIGDGDDI</sequence>
<reference evidence="9" key="1">
    <citation type="submission" date="2020-10" db="EMBL/GenBank/DDBJ databases">
        <authorList>
            <person name="Han B."/>
            <person name="Lu T."/>
            <person name="Zhao Q."/>
            <person name="Huang X."/>
            <person name="Zhao Y."/>
        </authorList>
    </citation>
    <scope>NUCLEOTIDE SEQUENCE</scope>
</reference>
<dbReference type="OrthoDB" id="1935496at2759"/>
<evidence type="ECO:0000256" key="2">
    <source>
        <dbReference type="ARBA" id="ARBA00022723"/>
    </source>
</evidence>
<protein>
    <recommendedName>
        <fullName evidence="8">hAT-like transposase RNase-H fold domain-containing protein</fullName>
    </recommendedName>
</protein>
<evidence type="ECO:0000256" key="1">
    <source>
        <dbReference type="ARBA" id="ARBA00004123"/>
    </source>
</evidence>
<organism evidence="9 10">
    <name type="scientific">Miscanthus lutarioriparius</name>
    <dbReference type="NCBI Taxonomy" id="422564"/>
    <lineage>
        <taxon>Eukaryota</taxon>
        <taxon>Viridiplantae</taxon>
        <taxon>Streptophyta</taxon>
        <taxon>Embryophyta</taxon>
        <taxon>Tracheophyta</taxon>
        <taxon>Spermatophyta</taxon>
        <taxon>Magnoliopsida</taxon>
        <taxon>Liliopsida</taxon>
        <taxon>Poales</taxon>
        <taxon>Poaceae</taxon>
        <taxon>PACMAD clade</taxon>
        <taxon>Panicoideae</taxon>
        <taxon>Andropogonodae</taxon>
        <taxon>Andropogoneae</taxon>
        <taxon>Saccharinae</taxon>
        <taxon>Miscanthus</taxon>
    </lineage>
</organism>
<dbReference type="Pfam" id="PF14372">
    <property type="entry name" value="hAT-like_RNase-H"/>
    <property type="match status" value="1"/>
</dbReference>
<proteinExistence type="predicted"/>
<dbReference type="InterPro" id="IPR012337">
    <property type="entry name" value="RNaseH-like_sf"/>
</dbReference>
<keyword evidence="5" id="KW-0238">DNA-binding</keyword>
<dbReference type="PANTHER" id="PTHR46481:SF10">
    <property type="entry name" value="ZINC FINGER BED DOMAIN-CONTAINING PROTEIN 39"/>
    <property type="match status" value="1"/>
</dbReference>
<comment type="subcellular location">
    <subcellularLocation>
        <location evidence="1">Nucleus</location>
    </subcellularLocation>
</comment>
<feature type="domain" description="hAT-like transposase RNase-H fold" evidence="8">
    <location>
        <begin position="299"/>
        <end position="362"/>
    </location>
</feature>
<keyword evidence="10" id="KW-1185">Reference proteome</keyword>
<accession>A0A811PR80</accession>
<evidence type="ECO:0000256" key="3">
    <source>
        <dbReference type="ARBA" id="ARBA00022771"/>
    </source>
</evidence>
<evidence type="ECO:0000313" key="10">
    <source>
        <dbReference type="Proteomes" id="UP000604825"/>
    </source>
</evidence>
<dbReference type="EMBL" id="CAJGYO010000007">
    <property type="protein sequence ID" value="CAD6247085.1"/>
    <property type="molecule type" value="Genomic_DNA"/>
</dbReference>
<feature type="region of interest" description="Disordered" evidence="7">
    <location>
        <begin position="1"/>
        <end position="60"/>
    </location>
</feature>
<evidence type="ECO:0000256" key="7">
    <source>
        <dbReference type="SAM" id="MobiDB-lite"/>
    </source>
</evidence>
<keyword evidence="6" id="KW-0539">Nucleus</keyword>
<gene>
    <name evidence="9" type="ORF">NCGR_LOCUS31311</name>
</gene>
<dbReference type="Proteomes" id="UP000604825">
    <property type="component" value="Unassembled WGS sequence"/>
</dbReference>
<dbReference type="InterPro" id="IPR052035">
    <property type="entry name" value="ZnF_BED_domain_contain"/>
</dbReference>
<name>A0A811PR80_9POAL</name>
<comment type="caution">
    <text evidence="9">The sequence shown here is derived from an EMBL/GenBank/DDBJ whole genome shotgun (WGS) entry which is preliminary data.</text>
</comment>
<keyword evidence="4" id="KW-0862">Zinc</keyword>